<evidence type="ECO:0000256" key="1">
    <source>
        <dbReference type="SAM" id="MobiDB-lite"/>
    </source>
</evidence>
<gene>
    <name evidence="2" type="ORF">E1212_13765</name>
</gene>
<dbReference type="Proteomes" id="UP000295621">
    <property type="component" value="Unassembled WGS sequence"/>
</dbReference>
<comment type="caution">
    <text evidence="2">The sequence shown here is derived from an EMBL/GenBank/DDBJ whole genome shotgun (WGS) entry which is preliminary data.</text>
</comment>
<sequence>MIDSVLAEIGYRREQVRRDVAAGRRTKGTNRAERTARMTEDHPAAGRRATRRPRPAVQYARPRAVSAGPQPGGRVC</sequence>
<dbReference type="EMBL" id="SMKL01000027">
    <property type="protein sequence ID" value="TDC50813.1"/>
    <property type="molecule type" value="Genomic_DNA"/>
</dbReference>
<organism evidence="2 3">
    <name type="scientific">Jiangella ureilytica</name>
    <dbReference type="NCBI Taxonomy" id="2530374"/>
    <lineage>
        <taxon>Bacteria</taxon>
        <taxon>Bacillati</taxon>
        <taxon>Actinomycetota</taxon>
        <taxon>Actinomycetes</taxon>
        <taxon>Jiangellales</taxon>
        <taxon>Jiangellaceae</taxon>
        <taxon>Jiangella</taxon>
    </lineage>
</organism>
<evidence type="ECO:0000313" key="3">
    <source>
        <dbReference type="Proteomes" id="UP000295621"/>
    </source>
</evidence>
<dbReference type="AlphaFoldDB" id="A0A4R4RQR9"/>
<reference evidence="2 3" key="1">
    <citation type="submission" date="2019-02" db="EMBL/GenBank/DDBJ databases">
        <title>Draft genome sequences of novel Actinobacteria.</title>
        <authorList>
            <person name="Sahin N."/>
            <person name="Ay H."/>
            <person name="Saygin H."/>
        </authorList>
    </citation>
    <scope>NUCLEOTIDE SEQUENCE [LARGE SCALE GENOMIC DNA]</scope>
    <source>
        <strain evidence="2 3">KC603</strain>
    </source>
</reference>
<evidence type="ECO:0000313" key="2">
    <source>
        <dbReference type="EMBL" id="TDC50813.1"/>
    </source>
</evidence>
<keyword evidence="3" id="KW-1185">Reference proteome</keyword>
<proteinExistence type="predicted"/>
<name>A0A4R4RQR9_9ACTN</name>
<feature type="compositionally biased region" description="Basic and acidic residues" evidence="1">
    <location>
        <begin position="30"/>
        <end position="44"/>
    </location>
</feature>
<feature type="region of interest" description="Disordered" evidence="1">
    <location>
        <begin position="20"/>
        <end position="76"/>
    </location>
</feature>
<protein>
    <submittedName>
        <fullName evidence="2">Uncharacterized protein</fullName>
    </submittedName>
</protein>
<dbReference type="RefSeq" id="WP_131983343.1">
    <property type="nucleotide sequence ID" value="NZ_SMKL01000027.1"/>
</dbReference>
<accession>A0A4R4RQR9</accession>